<dbReference type="STRING" id="303698.A0A1V6SVD4"/>
<keyword evidence="4" id="KW-1185">Reference proteome</keyword>
<proteinExistence type="predicted"/>
<dbReference type="OrthoDB" id="3182339at2759"/>
<evidence type="ECO:0000313" key="3">
    <source>
        <dbReference type="EMBL" id="OQE17962.1"/>
    </source>
</evidence>
<gene>
    <name evidence="3" type="ORF">PENSTE_c019G07856</name>
</gene>
<protein>
    <recommendedName>
        <fullName evidence="2">DUF6606 domain-containing protein</fullName>
    </recommendedName>
</protein>
<reference evidence="4" key="1">
    <citation type="journal article" date="2017" name="Nat. Microbiol.">
        <title>Global analysis of biosynthetic gene clusters reveals vast potential of secondary metabolite production in Penicillium species.</title>
        <authorList>
            <person name="Nielsen J.C."/>
            <person name="Grijseels S."/>
            <person name="Prigent S."/>
            <person name="Ji B."/>
            <person name="Dainat J."/>
            <person name="Nielsen K.F."/>
            <person name="Frisvad J.C."/>
            <person name="Workman M."/>
            <person name="Nielsen J."/>
        </authorList>
    </citation>
    <scope>NUCLEOTIDE SEQUENCE [LARGE SCALE GENOMIC DNA]</scope>
    <source>
        <strain evidence="4">IBT 24891</strain>
    </source>
</reference>
<comment type="caution">
    <text evidence="3">The sequence shown here is derived from an EMBL/GenBank/DDBJ whole genome shotgun (WGS) entry which is preliminary data.</text>
</comment>
<organism evidence="3 4">
    <name type="scientific">Penicillium steckii</name>
    <dbReference type="NCBI Taxonomy" id="303698"/>
    <lineage>
        <taxon>Eukaryota</taxon>
        <taxon>Fungi</taxon>
        <taxon>Dikarya</taxon>
        <taxon>Ascomycota</taxon>
        <taxon>Pezizomycotina</taxon>
        <taxon>Eurotiomycetes</taxon>
        <taxon>Eurotiomycetidae</taxon>
        <taxon>Eurotiales</taxon>
        <taxon>Aspergillaceae</taxon>
        <taxon>Penicillium</taxon>
    </lineage>
</organism>
<evidence type="ECO:0000313" key="4">
    <source>
        <dbReference type="Proteomes" id="UP000191285"/>
    </source>
</evidence>
<feature type="domain" description="DUF6606" evidence="2">
    <location>
        <begin position="19"/>
        <end position="58"/>
    </location>
</feature>
<dbReference type="Proteomes" id="UP000191285">
    <property type="component" value="Unassembled WGS sequence"/>
</dbReference>
<evidence type="ECO:0000256" key="1">
    <source>
        <dbReference type="SAM" id="MobiDB-lite"/>
    </source>
</evidence>
<sequence length="472" mass="52815">MAPNGGKLEDISTTSFGYIYHHLFLPPKLPGADDTSQKNDTTLLEFVQQSLRRFLPGHHNEDAVKAAPVAALQITEQNAGVFTSRNAKSVVLAKTLTKMSQQPVKETKEVAKNDKQEKEDNEETPDPMIVTELLASILRGCGSEVAVDKICKNTRDDVIWKDSKFPWRRSSTWLLVRVALQLSMTRISAGGRNTYKEFMAFLMAQALHAANDYQKVSSDVLQTMLNKVSRRLCKLQTPSDGPWLVNIRHVVSKTSEHLHKRPRAIYLHPDGGILELWYAADVAAIQELPLLADYNPQIPAVLWQSLLLGSLEDMKRLQRLENYIRSRVKSAEKADRPYILGSFGSPGSFGVEFFSQVNSAPAAQSECDVSTKRDAGGLVDIHPSSCRRCGFESKASALAVFVHEWPLPQQELHAQATVFELAAPMTFLHWRDLTVYLINDVLLCQPENPSTPRTTYPLKSYQPLNAYGIFDP</sequence>
<accession>A0A1V6SVD4</accession>
<feature type="compositionally biased region" description="Basic and acidic residues" evidence="1">
    <location>
        <begin position="105"/>
        <end position="118"/>
    </location>
</feature>
<dbReference type="AlphaFoldDB" id="A0A1V6SVD4"/>
<evidence type="ECO:0000259" key="2">
    <source>
        <dbReference type="Pfam" id="PF20255"/>
    </source>
</evidence>
<dbReference type="EMBL" id="MLKD01000019">
    <property type="protein sequence ID" value="OQE17962.1"/>
    <property type="molecule type" value="Genomic_DNA"/>
</dbReference>
<feature type="domain" description="DUF6606" evidence="2">
    <location>
        <begin position="92"/>
        <end position="208"/>
    </location>
</feature>
<name>A0A1V6SVD4_9EURO</name>
<feature type="region of interest" description="Disordered" evidence="1">
    <location>
        <begin position="102"/>
        <end position="124"/>
    </location>
</feature>
<dbReference type="Pfam" id="PF20255">
    <property type="entry name" value="DUF6606"/>
    <property type="match status" value="2"/>
</dbReference>
<dbReference type="InterPro" id="IPR046541">
    <property type="entry name" value="DUF6606"/>
</dbReference>